<comment type="caution">
    <text evidence="11">The sequence shown here is derived from an EMBL/GenBank/DDBJ whole genome shotgun (WGS) entry which is preliminary data.</text>
</comment>
<dbReference type="InterPro" id="IPR036514">
    <property type="entry name" value="SGNH_hydro_sf"/>
</dbReference>
<dbReference type="Pfam" id="PF19040">
    <property type="entry name" value="SGNH"/>
    <property type="match status" value="1"/>
</dbReference>
<dbReference type="AlphaFoldDB" id="A0A6L5QN50"/>
<keyword evidence="6 8" id="KW-0472">Membrane</keyword>
<dbReference type="Pfam" id="PF01757">
    <property type="entry name" value="Acyl_transf_3"/>
    <property type="match status" value="1"/>
</dbReference>
<dbReference type="PANTHER" id="PTHR23028">
    <property type="entry name" value="ACETYLTRANSFERASE"/>
    <property type="match status" value="1"/>
</dbReference>
<evidence type="ECO:0000256" key="3">
    <source>
        <dbReference type="ARBA" id="ARBA00022679"/>
    </source>
</evidence>
<feature type="transmembrane region" description="Helical" evidence="8">
    <location>
        <begin position="263"/>
        <end position="286"/>
    </location>
</feature>
<feature type="transmembrane region" description="Helical" evidence="8">
    <location>
        <begin position="168"/>
        <end position="188"/>
    </location>
</feature>
<dbReference type="CDD" id="cd02065">
    <property type="entry name" value="B12-binding_like"/>
    <property type="match status" value="1"/>
</dbReference>
<dbReference type="PANTHER" id="PTHR23028:SF53">
    <property type="entry name" value="ACYL_TRANSF_3 DOMAIN-CONTAINING PROTEIN"/>
    <property type="match status" value="1"/>
</dbReference>
<accession>A0A6L5QN50</accession>
<feature type="transmembrane region" description="Helical" evidence="8">
    <location>
        <begin position="232"/>
        <end position="251"/>
    </location>
</feature>
<evidence type="ECO:0000313" key="11">
    <source>
        <dbReference type="EMBL" id="MRX11109.1"/>
    </source>
</evidence>
<dbReference type="Proteomes" id="UP000481037">
    <property type="component" value="Unassembled WGS sequence"/>
</dbReference>
<dbReference type="Gene3D" id="3.40.50.1110">
    <property type="entry name" value="SGNH hydrolase"/>
    <property type="match status" value="1"/>
</dbReference>
<feature type="transmembrane region" description="Helical" evidence="8">
    <location>
        <begin position="69"/>
        <end position="86"/>
    </location>
</feature>
<feature type="domain" description="SGNH" evidence="10">
    <location>
        <begin position="477"/>
        <end position="686"/>
    </location>
</feature>
<feature type="transmembrane region" description="Helical" evidence="8">
    <location>
        <begin position="195"/>
        <end position="212"/>
    </location>
</feature>
<feature type="transmembrane region" description="Helical" evidence="8">
    <location>
        <begin position="387"/>
        <end position="408"/>
    </location>
</feature>
<keyword evidence="2" id="KW-1003">Cell membrane</keyword>
<dbReference type="SUPFAM" id="SSF52266">
    <property type="entry name" value="SGNH hydrolase"/>
    <property type="match status" value="1"/>
</dbReference>
<feature type="transmembrane region" description="Helical" evidence="8">
    <location>
        <begin position="292"/>
        <end position="313"/>
    </location>
</feature>
<dbReference type="GO" id="GO:0009103">
    <property type="term" value="P:lipopolysaccharide biosynthetic process"/>
    <property type="evidence" value="ECO:0007669"/>
    <property type="project" value="TreeGrafter"/>
</dbReference>
<evidence type="ECO:0000259" key="10">
    <source>
        <dbReference type="Pfam" id="PF19040"/>
    </source>
</evidence>
<organism evidence="11 12">
    <name type="scientific">Duganella alba</name>
    <dbReference type="NCBI Taxonomy" id="2666081"/>
    <lineage>
        <taxon>Bacteria</taxon>
        <taxon>Pseudomonadati</taxon>
        <taxon>Pseudomonadota</taxon>
        <taxon>Betaproteobacteria</taxon>
        <taxon>Burkholderiales</taxon>
        <taxon>Oxalobacteraceae</taxon>
        <taxon>Telluria group</taxon>
        <taxon>Duganella</taxon>
    </lineage>
</organism>
<dbReference type="InterPro" id="IPR043968">
    <property type="entry name" value="SGNH"/>
</dbReference>
<feature type="domain" description="Acyltransferase 3" evidence="9">
    <location>
        <begin position="40"/>
        <end position="372"/>
    </location>
</feature>
<gene>
    <name evidence="11" type="ORF">GJ697_25115</name>
</gene>
<evidence type="ECO:0000256" key="6">
    <source>
        <dbReference type="ARBA" id="ARBA00023136"/>
    </source>
</evidence>
<evidence type="ECO:0000259" key="9">
    <source>
        <dbReference type="Pfam" id="PF01757"/>
    </source>
</evidence>
<sequence length="696" mass="77075">MTTSMPAFSPEETDVLPQEKTQAEAARQAQVSTHPKYRPDIDGLRAVAVLSVLVFHGFPNILKGGFIGVDIFFVISGFLISTIIINGLRQNVFSFVEFYARRVKRIFPALLVVLLSCLVAGWFTLYDGEYQQLGKHVLGGAGFVANLVLLAESNYFDVMADSKPLLHLWSLGIEEQFYFFWPLALWVAARRRWNLPLVTLGVIALSFVWNLAWVHSDPTVTFYAPQTRFWELLVGSLLAYAMLGRQSYAAVLYPDPRSRAHRAVANACALAGVVMLAAGLLLLNKYRAFPGWWAWLPVGGAAALIAAGPQALFNRWILGNPVLRWFGVISFPLYLWHWPLLAFARILEGQTPGRLTRAGLLLLSVLLAWLTYKLIESPLRFGRERRHKTAALLGGVALAGAFGLGAFLSNGFAGARPGLAGVGAQEFAAYFENTVPGFHYYDLVGLHEKYRDECNFYDLLSLRKGIETRAPLEAIAPACYTRDPAKPKAVFVWGDSLAQQLYHGLQVNLPPEWQILQVGTSGCEPRVNVLAPTHENYCLRSNWFALKTLAETKPDVVVVSFLAQHTVPNMNLIADKLKALGVGKVIFVGSSPQWTANLPGLVARKLWPDVPRRTLVGVDQQVLQDDARLRQNFRYGPGVTFVSMIDLLCKQDGCTTYVGDNLRDGLIGYDQHHLTPAGSDYVAKHLLVESITGVKP</sequence>
<evidence type="ECO:0000256" key="1">
    <source>
        <dbReference type="ARBA" id="ARBA00004651"/>
    </source>
</evidence>
<keyword evidence="12" id="KW-1185">Reference proteome</keyword>
<dbReference type="GO" id="GO:0005886">
    <property type="term" value="C:plasma membrane"/>
    <property type="evidence" value="ECO:0007669"/>
    <property type="project" value="UniProtKB-SubCell"/>
</dbReference>
<keyword evidence="3 11" id="KW-0808">Transferase</keyword>
<evidence type="ECO:0000256" key="8">
    <source>
        <dbReference type="SAM" id="Phobius"/>
    </source>
</evidence>
<keyword evidence="5 8" id="KW-1133">Transmembrane helix</keyword>
<dbReference type="InterPro" id="IPR002656">
    <property type="entry name" value="Acyl_transf_3_dom"/>
</dbReference>
<feature type="transmembrane region" description="Helical" evidence="8">
    <location>
        <begin position="106"/>
        <end position="125"/>
    </location>
</feature>
<name>A0A6L5QN50_9BURK</name>
<proteinExistence type="predicted"/>
<evidence type="ECO:0000256" key="4">
    <source>
        <dbReference type="ARBA" id="ARBA00022692"/>
    </source>
</evidence>
<feature type="transmembrane region" description="Helical" evidence="8">
    <location>
        <begin position="325"/>
        <end position="346"/>
    </location>
</feature>
<evidence type="ECO:0000256" key="7">
    <source>
        <dbReference type="ARBA" id="ARBA00023315"/>
    </source>
</evidence>
<reference evidence="11 12" key="1">
    <citation type="submission" date="2019-11" db="EMBL/GenBank/DDBJ databases">
        <title>Novel species isolated from a subtropical stream in China.</title>
        <authorList>
            <person name="Lu H."/>
        </authorList>
    </citation>
    <scope>NUCLEOTIDE SEQUENCE [LARGE SCALE GENOMIC DNA]</scope>
    <source>
        <strain evidence="11 12">FT25W</strain>
    </source>
</reference>
<evidence type="ECO:0000256" key="2">
    <source>
        <dbReference type="ARBA" id="ARBA00022475"/>
    </source>
</evidence>
<protein>
    <submittedName>
        <fullName evidence="11">Acyltransferase family protein</fullName>
    </submittedName>
</protein>
<dbReference type="InterPro" id="IPR050879">
    <property type="entry name" value="Acyltransferase_3"/>
</dbReference>
<evidence type="ECO:0000313" key="12">
    <source>
        <dbReference type="Proteomes" id="UP000481037"/>
    </source>
</evidence>
<keyword evidence="4 8" id="KW-0812">Transmembrane</keyword>
<dbReference type="EMBL" id="WKJM01000029">
    <property type="protein sequence ID" value="MRX11109.1"/>
    <property type="molecule type" value="Genomic_DNA"/>
</dbReference>
<feature type="transmembrane region" description="Helical" evidence="8">
    <location>
        <begin position="358"/>
        <end position="375"/>
    </location>
</feature>
<keyword evidence="7 11" id="KW-0012">Acyltransferase</keyword>
<dbReference type="GO" id="GO:0016788">
    <property type="term" value="F:hydrolase activity, acting on ester bonds"/>
    <property type="evidence" value="ECO:0007669"/>
    <property type="project" value="UniProtKB-ARBA"/>
</dbReference>
<dbReference type="GO" id="GO:0016747">
    <property type="term" value="F:acyltransferase activity, transferring groups other than amino-acyl groups"/>
    <property type="evidence" value="ECO:0007669"/>
    <property type="project" value="InterPro"/>
</dbReference>
<comment type="subcellular location">
    <subcellularLocation>
        <location evidence="1">Cell membrane</location>
        <topology evidence="1">Multi-pass membrane protein</topology>
    </subcellularLocation>
</comment>
<evidence type="ECO:0000256" key="5">
    <source>
        <dbReference type="ARBA" id="ARBA00022989"/>
    </source>
</evidence>